<dbReference type="GO" id="GO:0030246">
    <property type="term" value="F:carbohydrate binding"/>
    <property type="evidence" value="ECO:0007669"/>
    <property type="project" value="InterPro"/>
</dbReference>
<evidence type="ECO:0000313" key="1">
    <source>
        <dbReference type="EMBL" id="EEF24649.1"/>
    </source>
</evidence>
<reference evidence="2" key="1">
    <citation type="journal article" date="2010" name="Nat. Biotechnol.">
        <title>Draft genome sequence of the oilseed species Ricinus communis.</title>
        <authorList>
            <person name="Chan A.P."/>
            <person name="Crabtree J."/>
            <person name="Zhao Q."/>
            <person name="Lorenzi H."/>
            <person name="Orvis J."/>
            <person name="Puiu D."/>
            <person name="Melake-Berhan A."/>
            <person name="Jones K.M."/>
            <person name="Redman J."/>
            <person name="Chen G."/>
            <person name="Cahoon E.B."/>
            <person name="Gedil M."/>
            <person name="Stanke M."/>
            <person name="Haas B.J."/>
            <person name="Wortman J.R."/>
            <person name="Fraser-Liggett C.M."/>
            <person name="Ravel J."/>
            <person name="Rabinowicz P.D."/>
        </authorList>
    </citation>
    <scope>NUCLEOTIDE SEQUENCE [LARGE SCALE GENOMIC DNA]</scope>
    <source>
        <strain evidence="2">cv. Hale</strain>
    </source>
</reference>
<dbReference type="InParanoid" id="B9THL5"/>
<dbReference type="GO" id="GO:0003824">
    <property type="term" value="F:catalytic activity"/>
    <property type="evidence" value="ECO:0007669"/>
    <property type="project" value="InterPro"/>
</dbReference>
<dbReference type="STRING" id="3988.B9THL5"/>
<proteinExistence type="predicted"/>
<dbReference type="GO" id="GO:0005975">
    <property type="term" value="P:carbohydrate metabolic process"/>
    <property type="evidence" value="ECO:0007669"/>
    <property type="project" value="InterPro"/>
</dbReference>
<accession>B9THL5</accession>
<protein>
    <submittedName>
        <fullName evidence="1">Lysosomal alpha-mannosidase, putative</fullName>
    </submittedName>
</protein>
<dbReference type="EMBL" id="EQ981659">
    <property type="protein sequence ID" value="EEF24649.1"/>
    <property type="molecule type" value="Genomic_DNA"/>
</dbReference>
<sequence length="113" mass="12745">VRGNYYLSINQLGAGSAWRRTVGQEVYSPLLLAFTHEKEEKWRASYSTKGTAMDPAYSLPLNVAMITLQELNDGSVLLRLAHLYEEGEDAKYSALAKVELKKMFSEKTVRICI</sequence>
<organism evidence="1 2">
    <name type="scientific">Ricinus communis</name>
    <name type="common">Castor bean</name>
    <dbReference type="NCBI Taxonomy" id="3988"/>
    <lineage>
        <taxon>Eukaryota</taxon>
        <taxon>Viridiplantae</taxon>
        <taxon>Streptophyta</taxon>
        <taxon>Embryophyta</taxon>
        <taxon>Tracheophyta</taxon>
        <taxon>Spermatophyta</taxon>
        <taxon>Magnoliopsida</taxon>
        <taxon>eudicotyledons</taxon>
        <taxon>Gunneridae</taxon>
        <taxon>Pentapetalae</taxon>
        <taxon>rosids</taxon>
        <taxon>fabids</taxon>
        <taxon>Malpighiales</taxon>
        <taxon>Euphorbiaceae</taxon>
        <taxon>Acalyphoideae</taxon>
        <taxon>Acalypheae</taxon>
        <taxon>Ricinus</taxon>
    </lineage>
</organism>
<keyword evidence="2" id="KW-1185">Reference proteome</keyword>
<dbReference type="InterPro" id="IPR050843">
    <property type="entry name" value="Glycosyl_Hydrlase_38"/>
</dbReference>
<dbReference type="eggNOG" id="KOG1959">
    <property type="taxonomic scope" value="Eukaryota"/>
</dbReference>
<dbReference type="Proteomes" id="UP000008311">
    <property type="component" value="Unassembled WGS sequence"/>
</dbReference>
<dbReference type="PANTHER" id="PTHR11607">
    <property type="entry name" value="ALPHA-MANNOSIDASE"/>
    <property type="match status" value="1"/>
</dbReference>
<gene>
    <name evidence="1" type="ORF">RCOM_1966360</name>
</gene>
<dbReference type="AlphaFoldDB" id="B9THL5"/>
<evidence type="ECO:0000313" key="2">
    <source>
        <dbReference type="Proteomes" id="UP000008311"/>
    </source>
</evidence>
<feature type="non-terminal residue" evidence="1">
    <location>
        <position position="1"/>
    </location>
</feature>
<dbReference type="InterPro" id="IPR011013">
    <property type="entry name" value="Gal_mutarotase_sf_dom"/>
</dbReference>
<dbReference type="SUPFAM" id="SSF74650">
    <property type="entry name" value="Galactose mutarotase-like"/>
    <property type="match status" value="1"/>
</dbReference>
<name>B9THL5_RICCO</name>
<dbReference type="Gene3D" id="2.60.40.1360">
    <property type="match status" value="1"/>
</dbReference>
<dbReference type="PANTHER" id="PTHR11607:SF61">
    <property type="entry name" value="ALPHA-MANNOSIDASE"/>
    <property type="match status" value="1"/>
</dbReference>